<feature type="compositionally biased region" description="Basic and acidic residues" evidence="1">
    <location>
        <begin position="596"/>
        <end position="609"/>
    </location>
</feature>
<keyword evidence="3" id="KW-1185">Reference proteome</keyword>
<accession>A0A8H7ZYX0</accession>
<dbReference type="Proteomes" id="UP000673691">
    <property type="component" value="Unassembled WGS sequence"/>
</dbReference>
<comment type="caution">
    <text evidence="2">The sequence shown here is derived from an EMBL/GenBank/DDBJ whole genome shotgun (WGS) entry which is preliminary data.</text>
</comment>
<sequence>MHVLARNRECLPRVGEGGGGREIRCYIRAATLARLVAFRKRRPRATSNDAAESRHQLARSGGIRSAHTFISGLSKQLSEATSAGSRRMVYEMLETGGALAKNLTAHFGANPLKLEPVAREPRTRRAEAGNAANRNFNRPCKHSSPHWPPAAVSTEVDRIGGCARAAVTRLNLGKEILKKIMLRHLNRGTPLGRFCLSLEVPAVRESFQMIVAGVRPFIGAEQADKIREPALATLQNAVYRIGRAAQELVLSEIGTEVFLDCLRPLLSPVDGSANAEEVVESSPGSFSVDEESPGRNLIRERAATIIRNLASVCEGPAADELAAKAAPVLAAVLSESASPITRQLVCAVCNFAFQGPSRFPKTDVNAPLLVEVHQVLPLLTSLWPSLTLTDLADLLGALRNLACNELACERIHHLVGPRVVEALLEATVCRSVAPLDVSDLDNPDGVKCRQPRAQAAVPVPLHATEHRIVQTPLAEATKGLNTIATSSPSEEDRAAASVARSRRNAVVQLKDAASRSEGDAVANQTAGSDKIITSLLSEEDRATSLALRSRRNAVVQIKESVSGTEGDAGISRTALDDLRGKSEANNAMSVAKGNRHALEKDANHTAEAVRRRRSVTIMEKKHSDAKEDASEHSDTPVHARQKSSIVTPWERQARNYEEPPHPVRKVDVSDMARLDAVYDDVGREALSLLRNMVVFSNCCCDSLTHFPGFVTEILARVAGPDEITQFYAVEIVSRLVHRNNDDVQMALLMEDAMGSLLLPIAKNSISSALAAAAFEELQKHEFRLRFGRQDLWDRLRQKWKALDSAARKLKKTEKALRDVAEAKGVRGKTKRPRATKARLNPWKKFGYLRTHAAHVSTAGKSKAVTGARVVTSGWFFHTRKF</sequence>
<feature type="compositionally biased region" description="Basic and acidic residues" evidence="1">
    <location>
        <begin position="618"/>
        <end position="637"/>
    </location>
</feature>
<dbReference type="AlphaFoldDB" id="A0A8H7ZYX0"/>
<name>A0A8H7ZYX0_9FUNG</name>
<gene>
    <name evidence="2" type="ORF">BJ554DRAFT_5814</name>
</gene>
<dbReference type="InterPro" id="IPR011989">
    <property type="entry name" value="ARM-like"/>
</dbReference>
<dbReference type="InterPro" id="IPR016024">
    <property type="entry name" value="ARM-type_fold"/>
</dbReference>
<evidence type="ECO:0000313" key="3">
    <source>
        <dbReference type="Proteomes" id="UP000673691"/>
    </source>
</evidence>
<organism evidence="2 3">
    <name type="scientific">Olpidium bornovanus</name>
    <dbReference type="NCBI Taxonomy" id="278681"/>
    <lineage>
        <taxon>Eukaryota</taxon>
        <taxon>Fungi</taxon>
        <taxon>Fungi incertae sedis</taxon>
        <taxon>Olpidiomycota</taxon>
        <taxon>Olpidiomycotina</taxon>
        <taxon>Olpidiomycetes</taxon>
        <taxon>Olpidiales</taxon>
        <taxon>Olpidiaceae</taxon>
        <taxon>Olpidium</taxon>
    </lineage>
</organism>
<feature type="region of interest" description="Disordered" evidence="1">
    <location>
        <begin position="590"/>
        <end position="645"/>
    </location>
</feature>
<dbReference type="SUPFAM" id="SSF48371">
    <property type="entry name" value="ARM repeat"/>
    <property type="match status" value="1"/>
</dbReference>
<reference evidence="2 3" key="1">
    <citation type="journal article" name="Sci. Rep.">
        <title>Genome-scale phylogenetic analyses confirm Olpidium as the closest living zoosporic fungus to the non-flagellated, terrestrial fungi.</title>
        <authorList>
            <person name="Chang Y."/>
            <person name="Rochon D."/>
            <person name="Sekimoto S."/>
            <person name="Wang Y."/>
            <person name="Chovatia M."/>
            <person name="Sandor L."/>
            <person name="Salamov A."/>
            <person name="Grigoriev I.V."/>
            <person name="Stajich J.E."/>
            <person name="Spatafora J.W."/>
        </authorList>
    </citation>
    <scope>NUCLEOTIDE SEQUENCE [LARGE SCALE GENOMIC DNA]</scope>
    <source>
        <strain evidence="2">S191</strain>
    </source>
</reference>
<protein>
    <submittedName>
        <fullName evidence="2">Uncharacterized protein</fullName>
    </submittedName>
</protein>
<dbReference type="Gene3D" id="1.25.10.10">
    <property type="entry name" value="Leucine-rich Repeat Variant"/>
    <property type="match status" value="1"/>
</dbReference>
<evidence type="ECO:0000313" key="2">
    <source>
        <dbReference type="EMBL" id="KAG5461922.1"/>
    </source>
</evidence>
<evidence type="ECO:0000256" key="1">
    <source>
        <dbReference type="SAM" id="MobiDB-lite"/>
    </source>
</evidence>
<proteinExistence type="predicted"/>
<dbReference type="EMBL" id="JAEFCI010002908">
    <property type="protein sequence ID" value="KAG5461922.1"/>
    <property type="molecule type" value="Genomic_DNA"/>
</dbReference>